<keyword evidence="3" id="KW-0547">Nucleotide-binding</keyword>
<dbReference type="PANTHER" id="PTHR35795">
    <property type="entry name" value="SLR1885 PROTEIN"/>
    <property type="match status" value="1"/>
</dbReference>
<dbReference type="SMART" id="SM00471">
    <property type="entry name" value="HDc"/>
    <property type="match status" value="1"/>
</dbReference>
<dbReference type="GO" id="GO:0008803">
    <property type="term" value="F:bis(5'-nucleosyl)-tetraphosphatase (symmetrical) activity"/>
    <property type="evidence" value="ECO:0007669"/>
    <property type="project" value="UniProtKB-EC"/>
</dbReference>
<dbReference type="AlphaFoldDB" id="E3H9Q2"/>
<dbReference type="KEGG" id="ipo:Ilyop_1670"/>
<evidence type="ECO:0000256" key="3">
    <source>
        <dbReference type="ARBA" id="ARBA00022741"/>
    </source>
</evidence>
<feature type="domain" description="HD/PDEase" evidence="7">
    <location>
        <begin position="12"/>
        <end position="138"/>
    </location>
</feature>
<dbReference type="NCBIfam" id="TIGR00488">
    <property type="entry name" value="bis(5'-nucleosyl)-tetraphosphatase (symmetrical) YqeK"/>
    <property type="match status" value="1"/>
</dbReference>
<dbReference type="Gene3D" id="1.10.3210.10">
    <property type="entry name" value="Hypothetical protein af1432"/>
    <property type="match status" value="1"/>
</dbReference>
<keyword evidence="9" id="KW-1185">Reference proteome</keyword>
<keyword evidence="5" id="KW-0408">Iron</keyword>
<dbReference type="InterPro" id="IPR006674">
    <property type="entry name" value="HD_domain"/>
</dbReference>
<evidence type="ECO:0000313" key="8">
    <source>
        <dbReference type="EMBL" id="ADO83441.1"/>
    </source>
</evidence>
<dbReference type="eggNOG" id="COG1713">
    <property type="taxonomic scope" value="Bacteria"/>
</dbReference>
<keyword evidence="2" id="KW-0479">Metal-binding</keyword>
<reference evidence="8 9" key="1">
    <citation type="journal article" date="2010" name="Stand. Genomic Sci.">
        <title>Complete genome sequence of Ilyobacter polytropus type strain (CuHbu1).</title>
        <authorList>
            <person name="Sikorski J."/>
            <person name="Chertkov O."/>
            <person name="Lapidus A."/>
            <person name="Nolan M."/>
            <person name="Lucas S."/>
            <person name="Del Rio T.G."/>
            <person name="Tice H."/>
            <person name="Cheng J.F."/>
            <person name="Tapia R."/>
            <person name="Han C."/>
            <person name="Goodwin L."/>
            <person name="Pitluck S."/>
            <person name="Liolios K."/>
            <person name="Ivanova N."/>
            <person name="Mavromatis K."/>
            <person name="Mikhailova N."/>
            <person name="Pati A."/>
            <person name="Chen A."/>
            <person name="Palaniappan K."/>
            <person name="Land M."/>
            <person name="Hauser L."/>
            <person name="Chang Y.J."/>
            <person name="Jeffries C.D."/>
            <person name="Brambilla E."/>
            <person name="Yasawong M."/>
            <person name="Rohde M."/>
            <person name="Pukall R."/>
            <person name="Spring S."/>
            <person name="Goker M."/>
            <person name="Woyke T."/>
            <person name="Bristow J."/>
            <person name="Eisen J.A."/>
            <person name="Markowitz V."/>
            <person name="Hugenholtz P."/>
            <person name="Kyrpides N.C."/>
            <person name="Klenk H.P."/>
        </authorList>
    </citation>
    <scope>NUCLEOTIDE SEQUENCE [LARGE SCALE GENOMIC DNA]</scope>
    <source>
        <strain evidence="9">ATCC 51220 / DSM 2926 / LMG 16218 / CuHBu1</strain>
    </source>
</reference>
<dbReference type="InterPro" id="IPR051094">
    <property type="entry name" value="Diverse_Catalytic_Enzymes"/>
</dbReference>
<dbReference type="GO" id="GO:0000166">
    <property type="term" value="F:nucleotide binding"/>
    <property type="evidence" value="ECO:0007669"/>
    <property type="project" value="UniProtKB-KW"/>
</dbReference>
<evidence type="ECO:0000259" key="7">
    <source>
        <dbReference type="SMART" id="SM00471"/>
    </source>
</evidence>
<keyword evidence="4" id="KW-0378">Hydrolase</keyword>
<dbReference type="SUPFAM" id="SSF109604">
    <property type="entry name" value="HD-domain/PDEase-like"/>
    <property type="match status" value="1"/>
</dbReference>
<gene>
    <name evidence="8" type="ordered locus">Ilyop_1670</name>
</gene>
<dbReference type="Pfam" id="PF01966">
    <property type="entry name" value="HD"/>
    <property type="match status" value="1"/>
</dbReference>
<dbReference type="EC" id="3.6.1.41" evidence="1"/>
<dbReference type="OrthoDB" id="5295945at2"/>
<evidence type="ECO:0000256" key="2">
    <source>
        <dbReference type="ARBA" id="ARBA00022723"/>
    </source>
</evidence>
<protein>
    <recommendedName>
        <fullName evidence="1">bis(5'-nucleosyl)-tetraphosphatase (symmetrical)</fullName>
        <ecNumber evidence="1">3.6.1.41</ecNumber>
    </recommendedName>
</protein>
<dbReference type="CDD" id="cd00077">
    <property type="entry name" value="HDc"/>
    <property type="match status" value="1"/>
</dbReference>
<evidence type="ECO:0000313" key="9">
    <source>
        <dbReference type="Proteomes" id="UP000006875"/>
    </source>
</evidence>
<dbReference type="RefSeq" id="WP_013388108.1">
    <property type="nucleotide sequence ID" value="NC_014632.1"/>
</dbReference>
<evidence type="ECO:0000256" key="6">
    <source>
        <dbReference type="ARBA" id="ARBA00049417"/>
    </source>
</evidence>
<dbReference type="Proteomes" id="UP000006875">
    <property type="component" value="Chromosome"/>
</dbReference>
<dbReference type="GO" id="GO:0046872">
    <property type="term" value="F:metal ion binding"/>
    <property type="evidence" value="ECO:0007669"/>
    <property type="project" value="UniProtKB-KW"/>
</dbReference>
<evidence type="ECO:0000256" key="5">
    <source>
        <dbReference type="ARBA" id="ARBA00023004"/>
    </source>
</evidence>
<dbReference type="PANTHER" id="PTHR35795:SF1">
    <property type="entry name" value="BIS(5'-NUCLEOSYL)-TETRAPHOSPHATASE, SYMMETRICAL"/>
    <property type="match status" value="1"/>
</dbReference>
<dbReference type="NCBIfam" id="TIGR00277">
    <property type="entry name" value="HDIG"/>
    <property type="match status" value="1"/>
</dbReference>
<dbReference type="InterPro" id="IPR005249">
    <property type="entry name" value="YqeK"/>
</dbReference>
<organism evidence="8 9">
    <name type="scientific">Ilyobacter polytropus (strain ATCC 51220 / DSM 2926 / LMG 16218 / CuHBu1)</name>
    <dbReference type="NCBI Taxonomy" id="572544"/>
    <lineage>
        <taxon>Bacteria</taxon>
        <taxon>Fusobacteriati</taxon>
        <taxon>Fusobacteriota</taxon>
        <taxon>Fusobacteriia</taxon>
        <taxon>Fusobacteriales</taxon>
        <taxon>Fusobacteriaceae</taxon>
        <taxon>Ilyobacter</taxon>
    </lineage>
</organism>
<sequence length="188" mass="21740">MDKIKSDIKSMLTPKRYKHILGVEEVAIELASRYGANIEKVRKAALLHDCSKQFTITKMRELCDCDETLKNYGHLGELIHGFAGSVYAKMKFGITDQEILDAIRYHTIGRRDMSLVEKITYLADAIEPNRDYADVEHIRHLAFENIDMAILHEADRKIEYLIKREAVIHPNTVDMRNWLLAKVKRGEI</sequence>
<proteinExistence type="predicted"/>
<accession>E3H9Q2</accession>
<dbReference type="HOGENOM" id="CLU_089580_1_2_0"/>
<dbReference type="EMBL" id="CP002281">
    <property type="protein sequence ID" value="ADO83441.1"/>
    <property type="molecule type" value="Genomic_DNA"/>
</dbReference>
<evidence type="ECO:0000256" key="4">
    <source>
        <dbReference type="ARBA" id="ARBA00022801"/>
    </source>
</evidence>
<evidence type="ECO:0000256" key="1">
    <source>
        <dbReference type="ARBA" id="ARBA00012506"/>
    </source>
</evidence>
<dbReference type="STRING" id="572544.Ilyop_1670"/>
<dbReference type="InterPro" id="IPR006675">
    <property type="entry name" value="HDIG_dom"/>
</dbReference>
<dbReference type="InterPro" id="IPR003607">
    <property type="entry name" value="HD/PDEase_dom"/>
</dbReference>
<comment type="catalytic activity">
    <reaction evidence="6">
        <text>P(1),P(4)-bis(5'-adenosyl) tetraphosphate + H2O = 2 ADP + 2 H(+)</text>
        <dbReference type="Rhea" id="RHEA:24252"/>
        <dbReference type="ChEBI" id="CHEBI:15377"/>
        <dbReference type="ChEBI" id="CHEBI:15378"/>
        <dbReference type="ChEBI" id="CHEBI:58141"/>
        <dbReference type="ChEBI" id="CHEBI:456216"/>
        <dbReference type="EC" id="3.6.1.41"/>
    </reaction>
</comment>
<name>E3H9Q2_ILYPC</name>